<evidence type="ECO:0000259" key="2">
    <source>
        <dbReference type="Pfam" id="PF08550"/>
    </source>
</evidence>
<reference evidence="3" key="1">
    <citation type="submission" date="2023-07" db="EMBL/GenBank/DDBJ databases">
        <title>Black Yeasts Isolated from many extreme environments.</title>
        <authorList>
            <person name="Coleine C."/>
            <person name="Stajich J.E."/>
            <person name="Selbmann L."/>
        </authorList>
    </citation>
    <scope>NUCLEOTIDE SEQUENCE</scope>
    <source>
        <strain evidence="3">CCFEE 5485</strain>
    </source>
</reference>
<evidence type="ECO:0000313" key="4">
    <source>
        <dbReference type="Proteomes" id="UP001274830"/>
    </source>
</evidence>
<feature type="compositionally biased region" description="Polar residues" evidence="1">
    <location>
        <begin position="316"/>
        <end position="325"/>
    </location>
</feature>
<organism evidence="3 4">
    <name type="scientific">Recurvomyces mirabilis</name>
    <dbReference type="NCBI Taxonomy" id="574656"/>
    <lineage>
        <taxon>Eukaryota</taxon>
        <taxon>Fungi</taxon>
        <taxon>Dikarya</taxon>
        <taxon>Ascomycota</taxon>
        <taxon>Pezizomycotina</taxon>
        <taxon>Dothideomycetes</taxon>
        <taxon>Dothideomycetidae</taxon>
        <taxon>Mycosphaerellales</taxon>
        <taxon>Teratosphaeriaceae</taxon>
        <taxon>Recurvomyces</taxon>
    </lineage>
</organism>
<evidence type="ECO:0000313" key="3">
    <source>
        <dbReference type="EMBL" id="KAK3675561.1"/>
    </source>
</evidence>
<feature type="compositionally biased region" description="Low complexity" evidence="1">
    <location>
        <begin position="127"/>
        <end position="145"/>
    </location>
</feature>
<dbReference type="EMBL" id="JAUTXT010000014">
    <property type="protein sequence ID" value="KAK3675561.1"/>
    <property type="molecule type" value="Genomic_DNA"/>
</dbReference>
<dbReference type="GO" id="GO:0042149">
    <property type="term" value="P:cellular response to glucose starvation"/>
    <property type="evidence" value="ECO:0007669"/>
    <property type="project" value="TreeGrafter"/>
</dbReference>
<dbReference type="InterPro" id="IPR052292">
    <property type="entry name" value="Glucose_repression_reg"/>
</dbReference>
<dbReference type="PANTHER" id="PTHR28051:SF1">
    <property type="entry name" value="PROTEIN MTL1-RELATED"/>
    <property type="match status" value="1"/>
</dbReference>
<feature type="domain" description="Nitrogen regulatory protein areA GATA-like" evidence="2">
    <location>
        <begin position="183"/>
        <end position="210"/>
    </location>
</feature>
<feature type="compositionally biased region" description="Low complexity" evidence="1">
    <location>
        <begin position="498"/>
        <end position="510"/>
    </location>
</feature>
<dbReference type="PANTHER" id="PTHR28051">
    <property type="entry name" value="PROTEIN MTL1-RELATED"/>
    <property type="match status" value="1"/>
</dbReference>
<dbReference type="AlphaFoldDB" id="A0AAE1C2C6"/>
<feature type="region of interest" description="Disordered" evidence="1">
    <location>
        <begin position="56"/>
        <end position="88"/>
    </location>
</feature>
<accession>A0AAE1C2C6</accession>
<name>A0AAE1C2C6_9PEZI</name>
<dbReference type="Proteomes" id="UP001274830">
    <property type="component" value="Unassembled WGS sequence"/>
</dbReference>
<keyword evidence="4" id="KW-1185">Reference proteome</keyword>
<dbReference type="GeneID" id="89965207"/>
<feature type="region of interest" description="Disordered" evidence="1">
    <location>
        <begin position="297"/>
        <end position="328"/>
    </location>
</feature>
<evidence type="ECO:0000256" key="1">
    <source>
        <dbReference type="SAM" id="MobiDB-lite"/>
    </source>
</evidence>
<feature type="compositionally biased region" description="Low complexity" evidence="1">
    <location>
        <begin position="66"/>
        <end position="80"/>
    </location>
</feature>
<dbReference type="Pfam" id="PF08550">
    <property type="entry name" value="GATA_AreA"/>
    <property type="match status" value="1"/>
</dbReference>
<dbReference type="GO" id="GO:0005773">
    <property type="term" value="C:vacuole"/>
    <property type="evidence" value="ECO:0007669"/>
    <property type="project" value="GOC"/>
</dbReference>
<feature type="compositionally biased region" description="Polar residues" evidence="1">
    <location>
        <begin position="29"/>
        <end position="40"/>
    </location>
</feature>
<feature type="compositionally biased region" description="Low complexity" evidence="1">
    <location>
        <begin position="453"/>
        <end position="465"/>
    </location>
</feature>
<dbReference type="InterPro" id="IPR013860">
    <property type="entry name" value="AreA_GATA"/>
</dbReference>
<dbReference type="GO" id="GO:0007039">
    <property type="term" value="P:protein catabolic process in the vacuole"/>
    <property type="evidence" value="ECO:0007669"/>
    <property type="project" value="TreeGrafter"/>
</dbReference>
<feature type="region of interest" description="Disordered" evidence="1">
    <location>
        <begin position="1"/>
        <end position="40"/>
    </location>
</feature>
<feature type="region of interest" description="Disordered" evidence="1">
    <location>
        <begin position="124"/>
        <end position="162"/>
    </location>
</feature>
<sequence>MAEVLHQIPRSPSGERLYENTGGLRRSHASTGQLYQGSSFLSSSPKDNLCVATTNHHDRISDSPRSSFSDTFSTHTSTSDLGAFDTPNTIPEISGLSLEEKFGSNDDGGFPDYGGVQFYHQAQGYAESQSSEEPVESTTTETTASDSPLPTPTVADDSAIRKEPKQHVDYLSHDWREEDIWSSWRHIVSQRKVYGQRSRLENASWRTWAKSKYALRTVSPETLNWLKESDVTWLYGPLKPAESHPITSHQSAPSSQLSKTNSFLAKKPILKKRSMSEVMLQRSISATSLVKQAAASVQAQQGSPRKPTINGAHFDFSTSGLTSEAPSRDQVDYFTSRHSSDDGTPCECSAKRHIRFDDKVEQCIAVEHKEDLAEESESEEDEVQHSGSSEASSDDGVIMMKRKRRSRANKDAKGSRSNSQSRKMIETLPASTLKYKTEAPDVAEAPQHHTFGSSWRSSRLSPSPSQETLRPSRPSANFLVKDEEEPEPAMSSTWSFGSGNPKSSLGSASSSEDEMAGRSRRKNKMIATKARSSTPGPSDDYSAELLRRTNSGMLMPYDDEEDDAMAVGLFGKVSETINTARDIAHVIWNVGWRK</sequence>
<feature type="region of interest" description="Disordered" evidence="1">
    <location>
        <begin position="370"/>
        <end position="542"/>
    </location>
</feature>
<dbReference type="RefSeq" id="XP_064691689.1">
    <property type="nucleotide sequence ID" value="XM_064840658.1"/>
</dbReference>
<feature type="compositionally biased region" description="Acidic residues" evidence="1">
    <location>
        <begin position="372"/>
        <end position="382"/>
    </location>
</feature>
<protein>
    <submittedName>
        <fullName evidence="3">Protein phosphatase regulator</fullName>
    </submittedName>
</protein>
<proteinExistence type="predicted"/>
<gene>
    <name evidence="3" type="primary">REG1</name>
    <name evidence="3" type="ORF">LTR78_004645</name>
</gene>
<comment type="caution">
    <text evidence="3">The sequence shown here is derived from an EMBL/GenBank/DDBJ whole genome shotgun (WGS) entry which is preliminary data.</text>
</comment>